<proteinExistence type="predicted"/>
<gene>
    <name evidence="1" type="ORF">TVAG_117530</name>
</gene>
<reference evidence="1" key="1">
    <citation type="submission" date="2006-10" db="EMBL/GenBank/DDBJ databases">
        <authorList>
            <person name="Amadeo P."/>
            <person name="Zhao Q."/>
            <person name="Wortman J."/>
            <person name="Fraser-Liggett C."/>
            <person name="Carlton J."/>
        </authorList>
    </citation>
    <scope>NUCLEOTIDE SEQUENCE</scope>
    <source>
        <strain evidence="1">G3</strain>
    </source>
</reference>
<dbReference type="OrthoDB" id="10263066at2759"/>
<evidence type="ECO:0000313" key="1">
    <source>
        <dbReference type="EMBL" id="EAY12731.1"/>
    </source>
</evidence>
<dbReference type="VEuPathDB" id="TrichDB:TVAGG3_0507120"/>
<dbReference type="VEuPathDB" id="TrichDB:TVAG_117530"/>
<dbReference type="RefSeq" id="XP_001324954.1">
    <property type="nucleotide sequence ID" value="XM_001324919.1"/>
</dbReference>
<dbReference type="EMBL" id="DS113297">
    <property type="protein sequence ID" value="EAY12731.1"/>
    <property type="molecule type" value="Genomic_DNA"/>
</dbReference>
<dbReference type="Proteomes" id="UP000001542">
    <property type="component" value="Unassembled WGS sequence"/>
</dbReference>
<accession>A2E3U3</accession>
<protein>
    <submittedName>
        <fullName evidence="1">Uncharacterized protein</fullName>
    </submittedName>
</protein>
<reference evidence="1" key="2">
    <citation type="journal article" date="2007" name="Science">
        <title>Draft genome sequence of the sexually transmitted pathogen Trichomonas vaginalis.</title>
        <authorList>
            <person name="Carlton J.M."/>
            <person name="Hirt R.P."/>
            <person name="Silva J.C."/>
            <person name="Delcher A.L."/>
            <person name="Schatz M."/>
            <person name="Zhao Q."/>
            <person name="Wortman J.R."/>
            <person name="Bidwell S.L."/>
            <person name="Alsmark U.C.M."/>
            <person name="Besteiro S."/>
            <person name="Sicheritz-Ponten T."/>
            <person name="Noel C.J."/>
            <person name="Dacks J.B."/>
            <person name="Foster P.G."/>
            <person name="Simillion C."/>
            <person name="Van de Peer Y."/>
            <person name="Miranda-Saavedra D."/>
            <person name="Barton G.J."/>
            <person name="Westrop G.D."/>
            <person name="Mueller S."/>
            <person name="Dessi D."/>
            <person name="Fiori P.L."/>
            <person name="Ren Q."/>
            <person name="Paulsen I."/>
            <person name="Zhang H."/>
            <person name="Bastida-Corcuera F.D."/>
            <person name="Simoes-Barbosa A."/>
            <person name="Brown M.T."/>
            <person name="Hayes R.D."/>
            <person name="Mukherjee M."/>
            <person name="Okumura C.Y."/>
            <person name="Schneider R."/>
            <person name="Smith A.J."/>
            <person name="Vanacova S."/>
            <person name="Villalvazo M."/>
            <person name="Haas B.J."/>
            <person name="Pertea M."/>
            <person name="Feldblyum T.V."/>
            <person name="Utterback T.R."/>
            <person name="Shu C.L."/>
            <person name="Osoegawa K."/>
            <person name="de Jong P.J."/>
            <person name="Hrdy I."/>
            <person name="Horvathova L."/>
            <person name="Zubacova Z."/>
            <person name="Dolezal P."/>
            <person name="Malik S.B."/>
            <person name="Logsdon J.M. Jr."/>
            <person name="Henze K."/>
            <person name="Gupta A."/>
            <person name="Wang C.C."/>
            <person name="Dunne R.L."/>
            <person name="Upcroft J.A."/>
            <person name="Upcroft P."/>
            <person name="White O."/>
            <person name="Salzberg S.L."/>
            <person name="Tang P."/>
            <person name="Chiu C.-H."/>
            <person name="Lee Y.-S."/>
            <person name="Embley T.M."/>
            <person name="Coombs G.H."/>
            <person name="Mottram J.C."/>
            <person name="Tachezy J."/>
            <person name="Fraser-Liggett C.M."/>
            <person name="Johnson P.J."/>
        </authorList>
    </citation>
    <scope>NUCLEOTIDE SEQUENCE [LARGE SCALE GENOMIC DNA]</scope>
    <source>
        <strain evidence="1">G3</strain>
    </source>
</reference>
<organism evidence="1 2">
    <name type="scientific">Trichomonas vaginalis (strain ATCC PRA-98 / G3)</name>
    <dbReference type="NCBI Taxonomy" id="412133"/>
    <lineage>
        <taxon>Eukaryota</taxon>
        <taxon>Metamonada</taxon>
        <taxon>Parabasalia</taxon>
        <taxon>Trichomonadida</taxon>
        <taxon>Trichomonadidae</taxon>
        <taxon>Trichomonas</taxon>
    </lineage>
</organism>
<name>A2E3U3_TRIV3</name>
<dbReference type="AlphaFoldDB" id="A2E3U3"/>
<keyword evidence="2" id="KW-1185">Reference proteome</keyword>
<sequence>MTGNGMFVHFPEYPCHNYLELQRSKIQIGDRRNLSWETTYSAAMRPQTADTSQQKIDTVMLQKTHWTNGNIPTTKDSEYVDKYRQFNTSCKRDPAYTRDEMMKTTFSLGNNNEPFPERVVQREYHEGIPKRENYREQFTATHFDLSTTSAPKWETTNRASYRPNSAAPAAPINHELNRGLGTKSNFEQLGAFGTPNSLNKDTYKDWSGHRVQTASSTAVYVDRGNIVFDQGMTQANQRTSVKLGELPTSYTTTTQDGFVKSRDIQTAVDPQLARIRRAQLTRSNVGQGTPNLPMASKSVTQESIVPHPEYKPPPPAERTAFVSHCDFRNYDGKMSTTMRDDYPAKKAEPARPANMGLQQSHCNIGYTGINENRSLYSDTFKNPGRTMDRVDANAMRAFHTAHHSKTDTGTAANTGKTTYQVTYLPQPDFRPPPSCDALKGGHNVVPQEDRFVVKESNMKESFKPPSRCDQATRQDNALQKSHLQLKSTVPNWTTTQQDYFLWYTYDTSPKNPCPKAQQAAFTAALAK</sequence>
<dbReference type="InParanoid" id="A2E3U3"/>
<evidence type="ECO:0000313" key="2">
    <source>
        <dbReference type="Proteomes" id="UP000001542"/>
    </source>
</evidence>
<dbReference type="KEGG" id="tva:4770699"/>